<organism evidence="1 2">
    <name type="scientific">Halobacillus campisalis</name>
    <dbReference type="NCBI Taxonomy" id="435909"/>
    <lineage>
        <taxon>Bacteria</taxon>
        <taxon>Bacillati</taxon>
        <taxon>Bacillota</taxon>
        <taxon>Bacilli</taxon>
        <taxon>Bacillales</taxon>
        <taxon>Bacillaceae</taxon>
        <taxon>Halobacillus</taxon>
    </lineage>
</organism>
<dbReference type="EMBL" id="JBHTBY010000008">
    <property type="protein sequence ID" value="MFC7321177.1"/>
    <property type="molecule type" value="Genomic_DNA"/>
</dbReference>
<keyword evidence="2" id="KW-1185">Reference proteome</keyword>
<gene>
    <name evidence="1" type="ORF">ACFQMN_09815</name>
</gene>
<name>A0ABW2K629_9BACI</name>
<reference evidence="2" key="1">
    <citation type="journal article" date="2019" name="Int. J. Syst. Evol. Microbiol.">
        <title>The Global Catalogue of Microorganisms (GCM) 10K type strain sequencing project: providing services to taxonomists for standard genome sequencing and annotation.</title>
        <authorList>
            <consortium name="The Broad Institute Genomics Platform"/>
            <consortium name="The Broad Institute Genome Sequencing Center for Infectious Disease"/>
            <person name="Wu L."/>
            <person name="Ma J."/>
        </authorList>
    </citation>
    <scope>NUCLEOTIDE SEQUENCE [LARGE SCALE GENOMIC DNA]</scope>
    <source>
        <strain evidence="2">CCUG 73951</strain>
    </source>
</reference>
<dbReference type="RefSeq" id="WP_289216305.1">
    <property type="nucleotide sequence ID" value="NZ_JAPVRC010000006.1"/>
</dbReference>
<sequence>MNHSVHNYGLHVGCIRVSSVTTSSVFLIGDNKTIRLRSFFDTPPESLIIGPFVPLEAQGEVEMIPDE</sequence>
<dbReference type="Proteomes" id="UP001596494">
    <property type="component" value="Unassembled WGS sequence"/>
</dbReference>
<comment type="caution">
    <text evidence="1">The sequence shown here is derived from an EMBL/GenBank/DDBJ whole genome shotgun (WGS) entry which is preliminary data.</text>
</comment>
<protein>
    <submittedName>
        <fullName evidence="1">Spore gernimation protein GerPD</fullName>
    </submittedName>
</protein>
<evidence type="ECO:0000313" key="1">
    <source>
        <dbReference type="EMBL" id="MFC7321177.1"/>
    </source>
</evidence>
<proteinExistence type="predicted"/>
<accession>A0ABW2K629</accession>
<evidence type="ECO:0000313" key="2">
    <source>
        <dbReference type="Proteomes" id="UP001596494"/>
    </source>
</evidence>